<dbReference type="VEuPathDB" id="FungiDB:BD410DRAFT_784246"/>
<evidence type="ECO:0000256" key="6">
    <source>
        <dbReference type="ARBA" id="ARBA00022801"/>
    </source>
</evidence>
<evidence type="ECO:0000256" key="2">
    <source>
        <dbReference type="ARBA" id="ARBA00001947"/>
    </source>
</evidence>
<comment type="catalytic activity">
    <reaction evidence="9">
        <text>a 5'-end NAD(+)-phospho-ribonucleoside in mRNA + H2O = a 5'-end phospho-adenosine-phospho-ribonucleoside in mRNA + beta-nicotinamide D-ribonucleotide + 2 H(+)</text>
        <dbReference type="Rhea" id="RHEA:60876"/>
        <dbReference type="Rhea" id="RHEA-COMP:15698"/>
        <dbReference type="Rhea" id="RHEA-COMP:15719"/>
        <dbReference type="ChEBI" id="CHEBI:14649"/>
        <dbReference type="ChEBI" id="CHEBI:15377"/>
        <dbReference type="ChEBI" id="CHEBI:15378"/>
        <dbReference type="ChEBI" id="CHEBI:144029"/>
        <dbReference type="ChEBI" id="CHEBI:144051"/>
    </reaction>
    <physiologicalReaction direction="left-to-right" evidence="9">
        <dbReference type="Rhea" id="RHEA:60877"/>
    </physiologicalReaction>
</comment>
<keyword evidence="8" id="KW-0520">NAD</keyword>
<comment type="similarity">
    <text evidence="3">Belongs to the Nudix hydrolase family. NudC subfamily.</text>
</comment>
<dbReference type="AlphaFoldDB" id="A0A4Y7QEX8"/>
<dbReference type="PROSITE" id="PS00893">
    <property type="entry name" value="NUDIX_BOX"/>
    <property type="match status" value="1"/>
</dbReference>
<comment type="cofactor">
    <cofactor evidence="2">
        <name>Zn(2+)</name>
        <dbReference type="ChEBI" id="CHEBI:29105"/>
    </cofactor>
</comment>
<proteinExistence type="inferred from homology"/>
<protein>
    <recommendedName>
        <fullName evidence="4">NAD(+) diphosphatase</fullName>
        <ecNumber evidence="4">3.6.1.22</ecNumber>
    </recommendedName>
</protein>
<dbReference type="GO" id="GO:0035529">
    <property type="term" value="F:NADH pyrophosphatase activity"/>
    <property type="evidence" value="ECO:0007669"/>
    <property type="project" value="TreeGrafter"/>
</dbReference>
<dbReference type="GO" id="GO:0046872">
    <property type="term" value="F:metal ion binding"/>
    <property type="evidence" value="ECO:0007669"/>
    <property type="project" value="UniProtKB-KW"/>
</dbReference>
<dbReference type="GO" id="GO:0005829">
    <property type="term" value="C:cytosol"/>
    <property type="evidence" value="ECO:0007669"/>
    <property type="project" value="TreeGrafter"/>
</dbReference>
<dbReference type="Gene3D" id="3.90.79.10">
    <property type="entry name" value="Nucleoside Triphosphate Pyrophosphohydrolase"/>
    <property type="match status" value="1"/>
</dbReference>
<evidence type="ECO:0000313" key="12">
    <source>
        <dbReference type="Proteomes" id="UP000294933"/>
    </source>
</evidence>
<evidence type="ECO:0000256" key="4">
    <source>
        <dbReference type="ARBA" id="ARBA00012381"/>
    </source>
</evidence>
<evidence type="ECO:0000256" key="1">
    <source>
        <dbReference type="ARBA" id="ARBA00001946"/>
    </source>
</evidence>
<dbReference type="PANTHER" id="PTHR42904:SF6">
    <property type="entry name" value="NAD-CAPPED RNA HYDROLASE NUDT12"/>
    <property type="match status" value="1"/>
</dbReference>
<evidence type="ECO:0000256" key="7">
    <source>
        <dbReference type="ARBA" id="ARBA00022842"/>
    </source>
</evidence>
<dbReference type="InterPro" id="IPR020084">
    <property type="entry name" value="NUDIX_hydrolase_CS"/>
</dbReference>
<comment type="cofactor">
    <cofactor evidence="1">
        <name>Mg(2+)</name>
        <dbReference type="ChEBI" id="CHEBI:18420"/>
    </cofactor>
</comment>
<keyword evidence="6" id="KW-0378">Hydrolase</keyword>
<keyword evidence="5" id="KW-0479">Metal-binding</keyword>
<dbReference type="InterPro" id="IPR015375">
    <property type="entry name" value="NADH_PPase-like_N"/>
</dbReference>
<feature type="domain" description="Nudix hydrolase" evidence="10">
    <location>
        <begin position="258"/>
        <end position="386"/>
    </location>
</feature>
<evidence type="ECO:0000313" key="11">
    <source>
        <dbReference type="EMBL" id="TDL26184.1"/>
    </source>
</evidence>
<gene>
    <name evidence="11" type="ORF">BD410DRAFT_784246</name>
</gene>
<dbReference type="STRING" id="50990.A0A4Y7QEX8"/>
<dbReference type="EC" id="3.6.1.22" evidence="4"/>
<keyword evidence="7" id="KW-0460">Magnesium</keyword>
<dbReference type="Proteomes" id="UP000294933">
    <property type="component" value="Unassembled WGS sequence"/>
</dbReference>
<dbReference type="CDD" id="cd03429">
    <property type="entry name" value="NUDIX_NADH_pyrophosphatase_Nudt13"/>
    <property type="match status" value="1"/>
</dbReference>
<dbReference type="PROSITE" id="PS51462">
    <property type="entry name" value="NUDIX"/>
    <property type="match status" value="1"/>
</dbReference>
<accession>A0A4Y7QEX8</accession>
<dbReference type="InterPro" id="IPR049734">
    <property type="entry name" value="NudC-like_C"/>
</dbReference>
<dbReference type="OrthoDB" id="10249612at2759"/>
<sequence length="461" mass="50634">MAETHVNFLGGSPLNRLSWLRSSSLFLNALISAPSTRWIIFQNGQPLVSSTPHISQGTKSSRNLARLRTDRIHPLLGSKPYFGQARDGYQPSEPNSRTLEAARLSTPNIIFLGLHETSQLNSALPSSDFSGTDARAVVERIEGTPFFALDVSDVPEHSVSQALQLSTPDKVADSEKLEFVEPRAATATFNMFDAAVFAEARSMLDWNARNLFCTACGAPTYSLWGGWKLGCSTLLPWSDNGGRKPCPSSKGLNNYSHPRTDPVVIMAIVDEANEKILLGRNKKFPGNFYSTLAGFMEPGESFEDAVKREIWEEAGVRVWGVRYHSGQPWPYPANLMVGFYAFADPAQPIRVDLDNELQDARWYTRTEVLAVLNHPQGSNISRREYKKFDDDEMVKNAEGQTALVQTKSTSSNAKLTSNLGSDAPPFRVPPVTAIAGVLIKDWANGRVPELGMAGSTATPNL</sequence>
<dbReference type="GO" id="GO:0005777">
    <property type="term" value="C:peroxisome"/>
    <property type="evidence" value="ECO:0007669"/>
    <property type="project" value="TreeGrafter"/>
</dbReference>
<dbReference type="Gene3D" id="3.90.79.20">
    <property type="match status" value="1"/>
</dbReference>
<evidence type="ECO:0000256" key="3">
    <source>
        <dbReference type="ARBA" id="ARBA00009595"/>
    </source>
</evidence>
<dbReference type="InterPro" id="IPR050241">
    <property type="entry name" value="NAD-cap_RNA_hydrolase_NudC"/>
</dbReference>
<reference evidence="11 12" key="1">
    <citation type="submission" date="2018-06" db="EMBL/GenBank/DDBJ databases">
        <title>A transcriptomic atlas of mushroom development highlights an independent origin of complex multicellularity.</title>
        <authorList>
            <consortium name="DOE Joint Genome Institute"/>
            <person name="Krizsan K."/>
            <person name="Almasi E."/>
            <person name="Merenyi Z."/>
            <person name="Sahu N."/>
            <person name="Viragh M."/>
            <person name="Koszo T."/>
            <person name="Mondo S."/>
            <person name="Kiss B."/>
            <person name="Balint B."/>
            <person name="Kues U."/>
            <person name="Barry K."/>
            <person name="Hegedus J.C."/>
            <person name="Henrissat B."/>
            <person name="Johnson J."/>
            <person name="Lipzen A."/>
            <person name="Ohm R."/>
            <person name="Nagy I."/>
            <person name="Pangilinan J."/>
            <person name="Yan J."/>
            <person name="Xiong Y."/>
            <person name="Grigoriev I.V."/>
            <person name="Hibbett D.S."/>
            <person name="Nagy L.G."/>
        </authorList>
    </citation>
    <scope>NUCLEOTIDE SEQUENCE [LARGE SCALE GENOMIC DNA]</scope>
    <source>
        <strain evidence="11 12">SZMC22713</strain>
    </source>
</reference>
<dbReference type="Pfam" id="PF00293">
    <property type="entry name" value="NUDIX"/>
    <property type="match status" value="1"/>
</dbReference>
<keyword evidence="12" id="KW-1185">Reference proteome</keyword>
<dbReference type="PANTHER" id="PTHR42904">
    <property type="entry name" value="NUDIX HYDROLASE, NUDC SUBFAMILY"/>
    <property type="match status" value="1"/>
</dbReference>
<dbReference type="InterPro" id="IPR015797">
    <property type="entry name" value="NUDIX_hydrolase-like_dom_sf"/>
</dbReference>
<evidence type="ECO:0000256" key="5">
    <source>
        <dbReference type="ARBA" id="ARBA00022723"/>
    </source>
</evidence>
<dbReference type="GO" id="GO:0006742">
    <property type="term" value="P:NADP+ catabolic process"/>
    <property type="evidence" value="ECO:0007669"/>
    <property type="project" value="TreeGrafter"/>
</dbReference>
<dbReference type="InterPro" id="IPR000086">
    <property type="entry name" value="NUDIX_hydrolase_dom"/>
</dbReference>
<name>A0A4Y7QEX8_9AGAM</name>
<dbReference type="Pfam" id="PF09296">
    <property type="entry name" value="NUDIX-like"/>
    <property type="match status" value="1"/>
</dbReference>
<dbReference type="EMBL" id="ML170162">
    <property type="protein sequence ID" value="TDL26184.1"/>
    <property type="molecule type" value="Genomic_DNA"/>
</dbReference>
<evidence type="ECO:0000256" key="9">
    <source>
        <dbReference type="ARBA" id="ARBA00023679"/>
    </source>
</evidence>
<evidence type="ECO:0000259" key="10">
    <source>
        <dbReference type="PROSITE" id="PS51462"/>
    </source>
</evidence>
<evidence type="ECO:0000256" key="8">
    <source>
        <dbReference type="ARBA" id="ARBA00023027"/>
    </source>
</evidence>
<dbReference type="GO" id="GO:0019677">
    <property type="term" value="P:NAD+ catabolic process"/>
    <property type="evidence" value="ECO:0007669"/>
    <property type="project" value="TreeGrafter"/>
</dbReference>
<dbReference type="SUPFAM" id="SSF55811">
    <property type="entry name" value="Nudix"/>
    <property type="match status" value="1"/>
</dbReference>
<organism evidence="11 12">
    <name type="scientific">Rickenella mellea</name>
    <dbReference type="NCBI Taxonomy" id="50990"/>
    <lineage>
        <taxon>Eukaryota</taxon>
        <taxon>Fungi</taxon>
        <taxon>Dikarya</taxon>
        <taxon>Basidiomycota</taxon>
        <taxon>Agaricomycotina</taxon>
        <taxon>Agaricomycetes</taxon>
        <taxon>Hymenochaetales</taxon>
        <taxon>Rickenellaceae</taxon>
        <taxon>Rickenella</taxon>
    </lineage>
</organism>